<dbReference type="RefSeq" id="WP_098511358.1">
    <property type="nucleotide sequence ID" value="NZ_JBIAKZ010000011.1"/>
</dbReference>
<dbReference type="Pfam" id="PF13302">
    <property type="entry name" value="Acetyltransf_3"/>
    <property type="match status" value="1"/>
</dbReference>
<name>A0A2A9F8D7_9PSEU</name>
<dbReference type="InterPro" id="IPR016181">
    <property type="entry name" value="Acyl_CoA_acyltransferase"/>
</dbReference>
<dbReference type="Gene3D" id="3.40.630.30">
    <property type="match status" value="1"/>
</dbReference>
<dbReference type="AlphaFoldDB" id="A0A2A9F8D7"/>
<feature type="domain" description="N-acetyltransferase" evidence="1">
    <location>
        <begin position="11"/>
        <end position="176"/>
    </location>
</feature>
<dbReference type="EMBL" id="PDJK01000002">
    <property type="protein sequence ID" value="PFG47428.1"/>
    <property type="molecule type" value="Genomic_DNA"/>
</dbReference>
<evidence type="ECO:0000313" key="2">
    <source>
        <dbReference type="EMBL" id="PFG47428.1"/>
    </source>
</evidence>
<accession>A0A2A9F8D7</accession>
<dbReference type="Proteomes" id="UP000243542">
    <property type="component" value="Unassembled WGS sequence"/>
</dbReference>
<organism evidence="2 3">
    <name type="scientific">Amycolatopsis sulphurea</name>
    <dbReference type="NCBI Taxonomy" id="76022"/>
    <lineage>
        <taxon>Bacteria</taxon>
        <taxon>Bacillati</taxon>
        <taxon>Actinomycetota</taxon>
        <taxon>Actinomycetes</taxon>
        <taxon>Pseudonocardiales</taxon>
        <taxon>Pseudonocardiaceae</taxon>
        <taxon>Amycolatopsis</taxon>
    </lineage>
</organism>
<comment type="caution">
    <text evidence="2">The sequence shown here is derived from an EMBL/GenBank/DDBJ whole genome shotgun (WGS) entry which is preliminary data.</text>
</comment>
<dbReference type="InterPro" id="IPR051531">
    <property type="entry name" value="N-acetyltransferase"/>
</dbReference>
<dbReference type="GO" id="GO:0016747">
    <property type="term" value="F:acyltransferase activity, transferring groups other than amino-acyl groups"/>
    <property type="evidence" value="ECO:0007669"/>
    <property type="project" value="InterPro"/>
</dbReference>
<dbReference type="PANTHER" id="PTHR43792">
    <property type="entry name" value="GNAT FAMILY, PUTATIVE (AFU_ORTHOLOGUE AFUA_3G00765)-RELATED-RELATED"/>
    <property type="match status" value="1"/>
</dbReference>
<protein>
    <submittedName>
        <fullName evidence="2">RimJ/RimL family protein N-acetyltransferase</fullName>
    </submittedName>
</protein>
<sequence>MEPVEINAGEYYLRQLRADRLLDDRPQLMEAFADTEHRRYVRNYRLGTLDEATEYVTLRAAQWACDERCSWAVAEPATGRLLGEVGLRDLDFTFGSAEASVWTHPAARGNGVAVTALSAALRFGFGGLGLSEIVYRHRESNAASAIVARRCGFTRLDEADTSQAGQPLVRWIRTRPLS</sequence>
<keyword evidence="3" id="KW-1185">Reference proteome</keyword>
<dbReference type="InterPro" id="IPR000182">
    <property type="entry name" value="GNAT_dom"/>
</dbReference>
<keyword evidence="2" id="KW-0808">Transferase</keyword>
<dbReference type="PROSITE" id="PS51186">
    <property type="entry name" value="GNAT"/>
    <property type="match status" value="1"/>
</dbReference>
<gene>
    <name evidence="2" type="ORF">ATK36_2471</name>
</gene>
<evidence type="ECO:0000313" key="3">
    <source>
        <dbReference type="Proteomes" id="UP000243542"/>
    </source>
</evidence>
<dbReference type="SUPFAM" id="SSF55729">
    <property type="entry name" value="Acyl-CoA N-acyltransferases (Nat)"/>
    <property type="match status" value="1"/>
</dbReference>
<reference evidence="2 3" key="1">
    <citation type="submission" date="2017-10" db="EMBL/GenBank/DDBJ databases">
        <title>Sequencing the genomes of 1000 actinobacteria strains.</title>
        <authorList>
            <person name="Klenk H.-P."/>
        </authorList>
    </citation>
    <scope>NUCLEOTIDE SEQUENCE [LARGE SCALE GENOMIC DNA]</scope>
    <source>
        <strain evidence="2 3">DSM 46092</strain>
    </source>
</reference>
<proteinExistence type="predicted"/>
<evidence type="ECO:0000259" key="1">
    <source>
        <dbReference type="PROSITE" id="PS51186"/>
    </source>
</evidence>